<reference evidence="3" key="1">
    <citation type="submission" date="2017-07" db="EMBL/GenBank/DDBJ databases">
        <authorList>
            <person name="Varghese N."/>
            <person name="Submissions S."/>
        </authorList>
    </citation>
    <scope>NUCLEOTIDE SEQUENCE [LARGE SCALE GENOMIC DNA]</scope>
    <source>
        <strain evidence="3">NLAE-zl-C134</strain>
    </source>
</reference>
<dbReference type="Pfam" id="PF14387">
    <property type="entry name" value="DUF4418"/>
    <property type="match status" value="1"/>
</dbReference>
<feature type="transmembrane region" description="Helical" evidence="1">
    <location>
        <begin position="6"/>
        <end position="25"/>
    </location>
</feature>
<organism evidence="2 3">
    <name type="scientific">Faecalicatena contorta</name>
    <dbReference type="NCBI Taxonomy" id="39482"/>
    <lineage>
        <taxon>Bacteria</taxon>
        <taxon>Bacillati</taxon>
        <taxon>Bacillota</taxon>
        <taxon>Clostridia</taxon>
        <taxon>Lachnospirales</taxon>
        <taxon>Lachnospiraceae</taxon>
        <taxon>Faecalicatena</taxon>
    </lineage>
</organism>
<name>A0A315ZY38_9FIRM</name>
<dbReference type="RefSeq" id="WP_181392835.1">
    <property type="nucleotide sequence ID" value="NZ_QGDS01000007.1"/>
</dbReference>
<keyword evidence="1" id="KW-0812">Transmembrane</keyword>
<keyword evidence="1" id="KW-1133">Transmembrane helix</keyword>
<evidence type="ECO:0000313" key="3">
    <source>
        <dbReference type="Proteomes" id="UP000254051"/>
    </source>
</evidence>
<evidence type="ECO:0000313" key="2">
    <source>
        <dbReference type="EMBL" id="SUQ14678.1"/>
    </source>
</evidence>
<dbReference type="InterPro" id="IPR025531">
    <property type="entry name" value="DUF4418"/>
</dbReference>
<gene>
    <name evidence="2" type="ORF">SAMN05216529_107133</name>
</gene>
<feature type="transmembrane region" description="Helical" evidence="1">
    <location>
        <begin position="69"/>
        <end position="91"/>
    </location>
</feature>
<feature type="transmembrane region" description="Helical" evidence="1">
    <location>
        <begin position="45"/>
        <end position="63"/>
    </location>
</feature>
<dbReference type="EMBL" id="UHJJ01000007">
    <property type="protein sequence ID" value="SUQ14678.1"/>
    <property type="molecule type" value="Genomic_DNA"/>
</dbReference>
<protein>
    <recommendedName>
        <fullName evidence="4">DUF4418 family protein</fullName>
    </recommendedName>
</protein>
<keyword evidence="3" id="KW-1185">Reference proteome</keyword>
<dbReference type="AlphaFoldDB" id="A0A315ZY38"/>
<proteinExistence type="predicted"/>
<evidence type="ECO:0008006" key="4">
    <source>
        <dbReference type="Google" id="ProtNLM"/>
    </source>
</evidence>
<sequence length="131" mass="14391">MKDKTVSGISLAILGALIFIVPKFLISGHCLNMQMKCFWTAKTEFYIGIFIVILAFLFLYFESKEMKSAISLSLTLFGFFSVIATAFMGFCNGSCSAICSCSPVSSVIMISLSMLVTLISFLNFISLNKKS</sequence>
<keyword evidence="1" id="KW-0472">Membrane</keyword>
<accession>A0A315ZY38</accession>
<feature type="transmembrane region" description="Helical" evidence="1">
    <location>
        <begin position="103"/>
        <end position="125"/>
    </location>
</feature>
<dbReference type="Proteomes" id="UP000254051">
    <property type="component" value="Unassembled WGS sequence"/>
</dbReference>
<evidence type="ECO:0000256" key="1">
    <source>
        <dbReference type="SAM" id="Phobius"/>
    </source>
</evidence>